<feature type="domain" description="ABC transporter" evidence="11">
    <location>
        <begin position="5"/>
        <end position="240"/>
    </location>
</feature>
<evidence type="ECO:0000256" key="6">
    <source>
        <dbReference type="ARBA" id="ARBA00022840"/>
    </source>
</evidence>
<dbReference type="NCBIfam" id="TIGR01166">
    <property type="entry name" value="cbiO"/>
    <property type="match status" value="1"/>
</dbReference>
<dbReference type="GO" id="GO:0006824">
    <property type="term" value="P:cobalt ion transport"/>
    <property type="evidence" value="ECO:0007669"/>
    <property type="project" value="InterPro"/>
</dbReference>
<protein>
    <recommendedName>
        <fullName evidence="10">ABC transporter ATP-binding protein</fullName>
    </recommendedName>
</protein>
<dbReference type="InterPro" id="IPR017871">
    <property type="entry name" value="ABC_transporter-like_CS"/>
</dbReference>
<keyword evidence="5 10" id="KW-0547">Nucleotide-binding</keyword>
<dbReference type="GO" id="GO:0016887">
    <property type="term" value="F:ATP hydrolysis activity"/>
    <property type="evidence" value="ECO:0007669"/>
    <property type="project" value="InterPro"/>
</dbReference>
<evidence type="ECO:0000313" key="13">
    <source>
        <dbReference type="Proteomes" id="UP000002457"/>
    </source>
</evidence>
<dbReference type="GO" id="GO:0042626">
    <property type="term" value="F:ATPase-coupled transmembrane transporter activity"/>
    <property type="evidence" value="ECO:0007669"/>
    <property type="project" value="TreeGrafter"/>
</dbReference>
<dbReference type="KEGG" id="mpl:Mpal_2330"/>
<comment type="function">
    <text evidence="10">Part of an ABC transporter complex. Responsible for energy coupling to the transport system.</text>
</comment>
<keyword evidence="3 10" id="KW-0813">Transport</keyword>
<dbReference type="CDD" id="cd03225">
    <property type="entry name" value="ABC_cobalt_CbiO_domain1"/>
    <property type="match status" value="1"/>
</dbReference>
<sequence length="403" mass="44630">MSIIIEARDIRYRYPGSREAIRGISFHIRPGEKIALVGPNGAGKSTLLQMFNGMIRPDAGTMLFDNEPIRYDTRSLRQLRRRVGYVLQNSDRQIIAPTVYQDVAFGPANLGFDEPAIRRAVALALQYVGLEGFERRPPHQLSGGEKKRVAIAGVLAMDPDVLVFDEPTSGLDPAGSEDLMELLDELHHDGKTVIISTHDVELAYPWADRAILLLDGRILKEDVPDVAFGNTEYVRRAHLSVPTLLELSQELGRRGFVQPDHKPRSVLDMVYILEHIHHEACVHPTPGTISVCNVDEVETSSIAAWVNDHPGLAIGAMGTRAKQCATLEDLTLEFTYGVIDKCILRALSGQDSLILTSSSMAGRVVTRVEAYCWESRTTITVLPWSMMNQAPKEGLTNEEVKEG</sequence>
<dbReference type="SMART" id="SM00382">
    <property type="entry name" value="AAA"/>
    <property type="match status" value="1"/>
</dbReference>
<evidence type="ECO:0000256" key="7">
    <source>
        <dbReference type="ARBA" id="ARBA00022967"/>
    </source>
</evidence>
<dbReference type="Pfam" id="PF00005">
    <property type="entry name" value="ABC_tran"/>
    <property type="match status" value="1"/>
</dbReference>
<dbReference type="PROSITE" id="PS00211">
    <property type="entry name" value="ABC_TRANSPORTER_1"/>
    <property type="match status" value="1"/>
</dbReference>
<evidence type="ECO:0000256" key="4">
    <source>
        <dbReference type="ARBA" id="ARBA00022475"/>
    </source>
</evidence>
<dbReference type="GeneID" id="7272051"/>
<dbReference type="EMBL" id="CP001338">
    <property type="protein sequence ID" value="ACL17615.1"/>
    <property type="molecule type" value="Genomic_DNA"/>
</dbReference>
<dbReference type="PROSITE" id="PS50893">
    <property type="entry name" value="ABC_TRANSPORTER_2"/>
    <property type="match status" value="1"/>
</dbReference>
<evidence type="ECO:0000256" key="5">
    <source>
        <dbReference type="ARBA" id="ARBA00022741"/>
    </source>
</evidence>
<reference evidence="12 13" key="1">
    <citation type="journal article" date="2015" name="Genome Announc.">
        <title>Complete Genome Sequence of Methanosphaerula palustris E1-9CT, a Hydrogenotrophic Methanogen Isolated from a Minerotrophic Fen Peatland.</title>
        <authorList>
            <person name="Cadillo-Quiroz H."/>
            <person name="Browne P."/>
            <person name="Kyrpides N."/>
            <person name="Woyke T."/>
            <person name="Goodwin L."/>
            <person name="Detter C."/>
            <person name="Yavitt J.B."/>
            <person name="Zinder S.H."/>
        </authorList>
    </citation>
    <scope>NUCLEOTIDE SEQUENCE [LARGE SCALE GENOMIC DNA]</scope>
    <source>
        <strain evidence="13">ATCC BAA-1556 / DSM 19958 / E1-9c</strain>
    </source>
</reference>
<dbReference type="InterPro" id="IPR027417">
    <property type="entry name" value="P-loop_NTPase"/>
</dbReference>
<dbReference type="InterPro" id="IPR003439">
    <property type="entry name" value="ABC_transporter-like_ATP-bd"/>
</dbReference>
<keyword evidence="6 10" id="KW-0067">ATP-binding</keyword>
<dbReference type="InterPro" id="IPR050095">
    <property type="entry name" value="ECF_ABC_transporter_ATP-bd"/>
</dbReference>
<comment type="similarity">
    <text evidence="2 10">Belongs to the ABC transporter superfamily.</text>
</comment>
<dbReference type="RefSeq" id="WP_012618934.1">
    <property type="nucleotide sequence ID" value="NC_011832.1"/>
</dbReference>
<dbReference type="GO" id="GO:0005524">
    <property type="term" value="F:ATP binding"/>
    <property type="evidence" value="ECO:0007669"/>
    <property type="project" value="UniProtKB-UniRule"/>
</dbReference>
<dbReference type="InterPro" id="IPR003593">
    <property type="entry name" value="AAA+_ATPase"/>
</dbReference>
<dbReference type="Gene3D" id="3.40.50.300">
    <property type="entry name" value="P-loop containing nucleotide triphosphate hydrolases"/>
    <property type="match status" value="1"/>
</dbReference>
<keyword evidence="13" id="KW-1185">Reference proteome</keyword>
<dbReference type="PANTHER" id="PTHR43553:SF24">
    <property type="entry name" value="ENERGY-COUPLING FACTOR TRANSPORTER ATP-BINDING PROTEIN ECFA1"/>
    <property type="match status" value="1"/>
</dbReference>
<comment type="subcellular location">
    <subcellularLocation>
        <location evidence="1 10">Cell membrane</location>
        <topology evidence="1 10">Peripheral membrane protein</topology>
    </subcellularLocation>
</comment>
<dbReference type="GO" id="GO:0043190">
    <property type="term" value="C:ATP-binding cassette (ABC) transporter complex"/>
    <property type="evidence" value="ECO:0007669"/>
    <property type="project" value="TreeGrafter"/>
</dbReference>
<evidence type="ECO:0000256" key="10">
    <source>
        <dbReference type="RuleBase" id="RU364103"/>
    </source>
</evidence>
<evidence type="ECO:0000256" key="3">
    <source>
        <dbReference type="ARBA" id="ARBA00022448"/>
    </source>
</evidence>
<keyword evidence="8 10" id="KW-0472">Membrane</keyword>
<dbReference type="FunFam" id="3.40.50.300:FF:000224">
    <property type="entry name" value="Energy-coupling factor transporter ATP-binding protein EcfA"/>
    <property type="match status" value="1"/>
</dbReference>
<dbReference type="OrthoDB" id="18209at2157"/>
<dbReference type="SUPFAM" id="SSF52540">
    <property type="entry name" value="P-loop containing nucleoside triphosphate hydrolases"/>
    <property type="match status" value="1"/>
</dbReference>
<evidence type="ECO:0000256" key="1">
    <source>
        <dbReference type="ARBA" id="ARBA00004202"/>
    </source>
</evidence>
<keyword evidence="7" id="KW-1278">Translocase</keyword>
<comment type="function">
    <text evidence="9">Probably part of an ABC transporter complex. Responsible for energy coupling to the transport system.</text>
</comment>
<accession>B8GEB4</accession>
<dbReference type="HOGENOM" id="CLU_000604_13_2_2"/>
<dbReference type="AlphaFoldDB" id="B8GEB4"/>
<evidence type="ECO:0000256" key="9">
    <source>
        <dbReference type="ARBA" id="ARBA00025157"/>
    </source>
</evidence>
<evidence type="ECO:0000313" key="12">
    <source>
        <dbReference type="EMBL" id="ACL17615.1"/>
    </source>
</evidence>
<dbReference type="Proteomes" id="UP000002457">
    <property type="component" value="Chromosome"/>
</dbReference>
<evidence type="ECO:0000256" key="8">
    <source>
        <dbReference type="ARBA" id="ARBA00023136"/>
    </source>
</evidence>
<keyword evidence="4 10" id="KW-1003">Cell membrane</keyword>
<proteinExistence type="inferred from homology"/>
<name>B8GEB4_METPE</name>
<evidence type="ECO:0000256" key="2">
    <source>
        <dbReference type="ARBA" id="ARBA00005417"/>
    </source>
</evidence>
<dbReference type="STRING" id="521011.Mpal_2330"/>
<dbReference type="eggNOG" id="arCOG00203">
    <property type="taxonomic scope" value="Archaea"/>
</dbReference>
<organism evidence="12 13">
    <name type="scientific">Methanosphaerula palustris (strain ATCC BAA-1556 / DSM 19958 / E1-9c)</name>
    <dbReference type="NCBI Taxonomy" id="521011"/>
    <lineage>
        <taxon>Archaea</taxon>
        <taxon>Methanobacteriati</taxon>
        <taxon>Methanobacteriota</taxon>
        <taxon>Stenosarchaea group</taxon>
        <taxon>Methanomicrobia</taxon>
        <taxon>Methanomicrobiales</taxon>
        <taxon>Methanoregulaceae</taxon>
        <taxon>Methanosphaerula</taxon>
    </lineage>
</organism>
<dbReference type="InterPro" id="IPR015856">
    <property type="entry name" value="ABC_transpr_CbiO/EcfA_su"/>
</dbReference>
<dbReference type="PANTHER" id="PTHR43553">
    <property type="entry name" value="HEAVY METAL TRANSPORTER"/>
    <property type="match status" value="1"/>
</dbReference>
<gene>
    <name evidence="12" type="ordered locus">Mpal_2330</name>
</gene>
<evidence type="ECO:0000259" key="11">
    <source>
        <dbReference type="PROSITE" id="PS50893"/>
    </source>
</evidence>
<dbReference type="InterPro" id="IPR005876">
    <property type="entry name" value="Co_trans_ATP-bd"/>
</dbReference>